<organism evidence="1">
    <name type="scientific">marine sediment metagenome</name>
    <dbReference type="NCBI Taxonomy" id="412755"/>
    <lineage>
        <taxon>unclassified sequences</taxon>
        <taxon>metagenomes</taxon>
        <taxon>ecological metagenomes</taxon>
    </lineage>
</organism>
<proteinExistence type="predicted"/>
<evidence type="ECO:0000313" key="1">
    <source>
        <dbReference type="EMBL" id="KKL55180.1"/>
    </source>
</evidence>
<protein>
    <submittedName>
        <fullName evidence="1">Uncharacterized protein</fullName>
    </submittedName>
</protein>
<sequence length="96" mass="10732">VEIACAECHQWNLSQFLSNNGAALQRLQASGVKVLEFPDSVWDAFGKASAEVHDENMDDELYKKIYDSAMAAMKSSSSWLTKSEGVYRTQRDRVLG</sequence>
<comment type="caution">
    <text evidence="1">The sequence shown here is derived from an EMBL/GenBank/DDBJ whole genome shotgun (WGS) entry which is preliminary data.</text>
</comment>
<reference evidence="1" key="1">
    <citation type="journal article" date="2015" name="Nature">
        <title>Complex archaea that bridge the gap between prokaryotes and eukaryotes.</title>
        <authorList>
            <person name="Spang A."/>
            <person name="Saw J.H."/>
            <person name="Jorgensen S.L."/>
            <person name="Zaremba-Niedzwiedzka K."/>
            <person name="Martijn J."/>
            <person name="Lind A.E."/>
            <person name="van Eijk R."/>
            <person name="Schleper C."/>
            <person name="Guy L."/>
            <person name="Ettema T.J."/>
        </authorList>
    </citation>
    <scope>NUCLEOTIDE SEQUENCE</scope>
</reference>
<dbReference type="Gene3D" id="3.40.190.170">
    <property type="entry name" value="Bacterial extracellular solute-binding protein, family 7"/>
    <property type="match status" value="1"/>
</dbReference>
<accession>A0A0F9FD15</accession>
<dbReference type="InterPro" id="IPR038404">
    <property type="entry name" value="TRAP_DctP_sf"/>
</dbReference>
<dbReference type="AlphaFoldDB" id="A0A0F9FD15"/>
<dbReference type="EMBL" id="LAZR01030932">
    <property type="protein sequence ID" value="KKL55180.1"/>
    <property type="molecule type" value="Genomic_DNA"/>
</dbReference>
<name>A0A0F9FD15_9ZZZZ</name>
<gene>
    <name evidence="1" type="ORF">LCGC14_2257970</name>
</gene>
<feature type="non-terminal residue" evidence="1">
    <location>
        <position position="1"/>
    </location>
</feature>
<dbReference type="Gene3D" id="3.40.190.10">
    <property type="entry name" value="Periplasmic binding protein-like II"/>
    <property type="match status" value="1"/>
</dbReference>